<dbReference type="SUPFAM" id="SSF52540">
    <property type="entry name" value="P-loop containing nucleoside triphosphate hydrolases"/>
    <property type="match status" value="1"/>
</dbReference>
<dbReference type="AlphaFoldDB" id="A0A6N7IY48"/>
<dbReference type="InterPro" id="IPR027417">
    <property type="entry name" value="P-loop_NTPase"/>
</dbReference>
<sequence length="431" mass="50013">MKFIGRTAELNRLKKEFASDEMRMALIYGRRRVGKSELIKEAIKESEIKSIYYECKQVTEASNVQSICDVISEAFGLPKLGYSSIEDLINYVFTLSENENLIFVLDEYPYLRENVKGLDSIIQSLVDKYRDSAKLKFVILGSYVDIMKSLIEHSNPLFGRVDLVIDLKQMDYFESAQFYPDMSDKDKVRIYSVFGGIPYFNRLIDDSKSVKENIIDLIASPGARLENEVSMYLNAEISKIVNANEVFYALSKGASRYSDILSQSHVSSGPTMVDVLDKLIKMEVVEKTAPINDEDNKKKAGYYICDNLSLFYYRYIFKYSSQLQIMDSDIFYDKYIADDFEKSYVPHKFEEVCKQYLIRQNRLGKITPVIEKIGKYYYDDPKTHTNGEFDVVTLDEKGYVFYEVKFRKKKISREVIEEEIHQVQATGLKRV</sequence>
<evidence type="ECO:0000313" key="4">
    <source>
        <dbReference type="Proteomes" id="UP000460257"/>
    </source>
</evidence>
<dbReference type="Gene3D" id="3.40.50.300">
    <property type="entry name" value="P-loop containing nucleotide triphosphate hydrolases"/>
    <property type="match status" value="2"/>
</dbReference>
<dbReference type="InterPro" id="IPR004256">
    <property type="entry name" value="DUF234"/>
</dbReference>
<evidence type="ECO:0000313" key="3">
    <source>
        <dbReference type="EMBL" id="MQN01179.1"/>
    </source>
</evidence>
<accession>A0A6N7IY48</accession>
<dbReference type="Proteomes" id="UP000460257">
    <property type="component" value="Unassembled WGS sequence"/>
</dbReference>
<dbReference type="EMBL" id="VOGC01000003">
    <property type="protein sequence ID" value="MQN01179.1"/>
    <property type="molecule type" value="Genomic_DNA"/>
</dbReference>
<comment type="caution">
    <text evidence="3">The sequence shown here is derived from an EMBL/GenBank/DDBJ whole genome shotgun (WGS) entry which is preliminary data.</text>
</comment>
<dbReference type="InterPro" id="IPR011579">
    <property type="entry name" value="ATPase_dom"/>
</dbReference>
<dbReference type="Pfam" id="PF01637">
    <property type="entry name" value="ATPase_2"/>
    <property type="match status" value="1"/>
</dbReference>
<dbReference type="GO" id="GO:0005524">
    <property type="term" value="F:ATP binding"/>
    <property type="evidence" value="ECO:0007669"/>
    <property type="project" value="UniProtKB-KW"/>
</dbReference>
<protein>
    <submittedName>
        <fullName evidence="3">ATP-binding protein</fullName>
    </submittedName>
</protein>
<gene>
    <name evidence="3" type="ORF">FRC54_04415</name>
</gene>
<keyword evidence="3" id="KW-0067">ATP-binding</keyword>
<name>A0A6N7IY48_9FIRM</name>
<dbReference type="PANTHER" id="PTHR34704">
    <property type="entry name" value="ATPASE"/>
    <property type="match status" value="1"/>
</dbReference>
<keyword evidence="3" id="KW-0547">Nucleotide-binding</keyword>
<dbReference type="PANTHER" id="PTHR34704:SF1">
    <property type="entry name" value="ATPASE"/>
    <property type="match status" value="1"/>
</dbReference>
<feature type="domain" description="ATPase" evidence="1">
    <location>
        <begin position="3"/>
        <end position="199"/>
    </location>
</feature>
<keyword evidence="4" id="KW-1185">Reference proteome</keyword>
<evidence type="ECO:0000259" key="2">
    <source>
        <dbReference type="Pfam" id="PF03008"/>
    </source>
</evidence>
<feature type="domain" description="DUF234" evidence="2">
    <location>
        <begin position="312"/>
        <end position="409"/>
    </location>
</feature>
<organism evidence="3 4">
    <name type="scientific">Candidatus Weimeria bifida</name>
    <dbReference type="NCBI Taxonomy" id="2599074"/>
    <lineage>
        <taxon>Bacteria</taxon>
        <taxon>Bacillati</taxon>
        <taxon>Bacillota</taxon>
        <taxon>Clostridia</taxon>
        <taxon>Lachnospirales</taxon>
        <taxon>Lachnospiraceae</taxon>
        <taxon>Candidatus Weimeria</taxon>
    </lineage>
</organism>
<dbReference type="Pfam" id="PF03008">
    <property type="entry name" value="DUF234"/>
    <property type="match status" value="1"/>
</dbReference>
<reference evidence="3" key="1">
    <citation type="journal article" date="2020" name="Appl. Environ. Microbiol.">
        <title>Medium-Chain Fatty Acid Synthesis by 'Candidatus Weimeria bifida' gen. nov., sp. nov., and 'Candidatus Pseudoramibacter fermentans' sp. nov.</title>
        <authorList>
            <person name="Scarborough M.J."/>
            <person name="Myers K.S."/>
            <person name="Donohue T.J."/>
            <person name="Noguera D.R."/>
        </authorList>
    </citation>
    <scope>NUCLEOTIDE SEQUENCE</scope>
    <source>
        <strain evidence="3">LCO1.1</strain>
    </source>
</reference>
<proteinExistence type="predicted"/>
<evidence type="ECO:0000259" key="1">
    <source>
        <dbReference type="Pfam" id="PF01637"/>
    </source>
</evidence>